<keyword evidence="9" id="KW-0804">Transcription</keyword>
<keyword evidence="3" id="KW-0053">Apoptosis</keyword>
<dbReference type="PANTHER" id="PTHR11447">
    <property type="entry name" value="CELLULAR TUMOR ANTIGEN P53"/>
    <property type="match status" value="1"/>
</dbReference>
<comment type="subcellular location">
    <subcellularLocation>
        <location evidence="1">Nucleus</location>
    </subcellularLocation>
</comment>
<evidence type="ECO:0000256" key="7">
    <source>
        <dbReference type="ARBA" id="ARBA00023125"/>
    </source>
</evidence>
<feature type="binding site" evidence="11">
    <location>
        <position position="134"/>
    </location>
    <ligand>
        <name>Zn(2+)</name>
        <dbReference type="ChEBI" id="CHEBI:29105"/>
    </ligand>
</feature>
<dbReference type="GO" id="GO:0005634">
    <property type="term" value="C:nucleus"/>
    <property type="evidence" value="ECO:0007669"/>
    <property type="project" value="UniProtKB-SubCell"/>
</dbReference>
<dbReference type="InterPro" id="IPR011615">
    <property type="entry name" value="p53_DNA-bd"/>
</dbReference>
<evidence type="ECO:0000256" key="3">
    <source>
        <dbReference type="ARBA" id="ARBA00022703"/>
    </source>
</evidence>
<keyword evidence="4 11" id="KW-0479">Metal-binding</keyword>
<gene>
    <name evidence="16" type="primary">CSON013041</name>
</gene>
<evidence type="ECO:0000256" key="5">
    <source>
        <dbReference type="ARBA" id="ARBA00022833"/>
    </source>
</evidence>
<feature type="coiled-coil region" evidence="13">
    <location>
        <begin position="343"/>
        <end position="370"/>
    </location>
</feature>
<feature type="site" description="Interaction with DNA" evidence="12">
    <location>
        <position position="74"/>
    </location>
</feature>
<dbReference type="InterPro" id="IPR002117">
    <property type="entry name" value="p53_tumour_suppressor"/>
</dbReference>
<comment type="similarity">
    <text evidence="2">Belongs to the p53 family.</text>
</comment>
<evidence type="ECO:0000259" key="14">
    <source>
        <dbReference type="Pfam" id="PF00870"/>
    </source>
</evidence>
<feature type="binding site" evidence="11">
    <location>
        <position position="137"/>
    </location>
    <ligand>
        <name>Zn(2+)</name>
        <dbReference type="ChEBI" id="CHEBI:29105"/>
    </ligand>
</feature>
<dbReference type="SUPFAM" id="SSF49417">
    <property type="entry name" value="p53-like transcription factors"/>
    <property type="match status" value="1"/>
</dbReference>
<evidence type="ECO:0000313" key="15">
    <source>
        <dbReference type="EMBL" id="SSX05675.1"/>
    </source>
</evidence>
<feature type="binding site" evidence="11">
    <location>
        <position position="191"/>
    </location>
    <ligand>
        <name>Zn(2+)</name>
        <dbReference type="ChEBI" id="CHEBI:29105"/>
    </ligand>
</feature>
<dbReference type="PRINTS" id="PR00386">
    <property type="entry name" value="P53SUPPRESSR"/>
</dbReference>
<evidence type="ECO:0000256" key="8">
    <source>
        <dbReference type="ARBA" id="ARBA00023159"/>
    </source>
</evidence>
<dbReference type="EMBL" id="UFQT01000642">
    <property type="protein sequence ID" value="SSX26034.1"/>
    <property type="molecule type" value="Genomic_DNA"/>
</dbReference>
<dbReference type="InterPro" id="IPR008967">
    <property type="entry name" value="p53-like_TF_DNA-bd_sf"/>
</dbReference>
<dbReference type="InterPro" id="IPR012346">
    <property type="entry name" value="p53/RUNT-type_TF_DNA-bd_sf"/>
</dbReference>
<dbReference type="VEuPathDB" id="VectorBase:CSON013041"/>
<evidence type="ECO:0000256" key="10">
    <source>
        <dbReference type="ARBA" id="ARBA00023242"/>
    </source>
</evidence>
<dbReference type="CDD" id="cd08367">
    <property type="entry name" value="P53"/>
    <property type="match status" value="1"/>
</dbReference>
<dbReference type="Pfam" id="PF00870">
    <property type="entry name" value="P53"/>
    <property type="match status" value="1"/>
</dbReference>
<feature type="domain" description="p53 DNA-binding" evidence="14">
    <location>
        <begin position="56"/>
        <end position="241"/>
    </location>
</feature>
<evidence type="ECO:0000313" key="16">
    <source>
        <dbReference type="EMBL" id="SSX26034.1"/>
    </source>
</evidence>
<evidence type="ECO:0000256" key="11">
    <source>
        <dbReference type="PIRSR" id="PIRSR602117-1"/>
    </source>
</evidence>
<evidence type="ECO:0000256" key="2">
    <source>
        <dbReference type="ARBA" id="ARBA00006167"/>
    </source>
</evidence>
<dbReference type="OMA" id="PHILACK"/>
<dbReference type="AlphaFoldDB" id="A0A336M6V4"/>
<reference evidence="16" key="2">
    <citation type="submission" date="2018-07" db="EMBL/GenBank/DDBJ databases">
        <authorList>
            <person name="Quirk P.G."/>
            <person name="Krulwich T.A."/>
        </authorList>
    </citation>
    <scope>NUCLEOTIDE SEQUENCE</scope>
</reference>
<evidence type="ECO:0000256" key="12">
    <source>
        <dbReference type="PIRSR" id="PIRSR602117-2"/>
    </source>
</evidence>
<keyword evidence="7" id="KW-0238">DNA-binding</keyword>
<keyword evidence="8" id="KW-0010">Activator</keyword>
<dbReference type="EMBL" id="UFQS01000642">
    <property type="protein sequence ID" value="SSX05675.1"/>
    <property type="molecule type" value="Genomic_DNA"/>
</dbReference>
<name>A0A336M6V4_CULSO</name>
<keyword evidence="13" id="KW-0175">Coiled coil</keyword>
<dbReference type="GO" id="GO:0000978">
    <property type="term" value="F:RNA polymerase II cis-regulatory region sequence-specific DNA binding"/>
    <property type="evidence" value="ECO:0007669"/>
    <property type="project" value="TreeGrafter"/>
</dbReference>
<proteinExistence type="inferred from homology"/>
<dbReference type="Gene3D" id="2.60.40.720">
    <property type="match status" value="1"/>
</dbReference>
<keyword evidence="6" id="KW-0805">Transcription regulation</keyword>
<dbReference type="GO" id="GO:0046872">
    <property type="term" value="F:metal ion binding"/>
    <property type="evidence" value="ECO:0007669"/>
    <property type="project" value="UniProtKB-KW"/>
</dbReference>
<organism evidence="16">
    <name type="scientific">Culicoides sonorensis</name>
    <name type="common">Biting midge</name>
    <dbReference type="NCBI Taxonomy" id="179676"/>
    <lineage>
        <taxon>Eukaryota</taxon>
        <taxon>Metazoa</taxon>
        <taxon>Ecdysozoa</taxon>
        <taxon>Arthropoda</taxon>
        <taxon>Hexapoda</taxon>
        <taxon>Insecta</taxon>
        <taxon>Pterygota</taxon>
        <taxon>Neoptera</taxon>
        <taxon>Endopterygota</taxon>
        <taxon>Diptera</taxon>
        <taxon>Nematocera</taxon>
        <taxon>Chironomoidea</taxon>
        <taxon>Ceratopogonidae</taxon>
        <taxon>Ceratopogoninae</taxon>
        <taxon>Culicoides</taxon>
        <taxon>Monoculicoides</taxon>
    </lineage>
</organism>
<dbReference type="GO" id="GO:0006915">
    <property type="term" value="P:apoptotic process"/>
    <property type="evidence" value="ECO:0007669"/>
    <property type="project" value="UniProtKB-KW"/>
</dbReference>
<evidence type="ECO:0000256" key="6">
    <source>
        <dbReference type="ARBA" id="ARBA00023015"/>
    </source>
</evidence>
<evidence type="ECO:0000256" key="13">
    <source>
        <dbReference type="SAM" id="Coils"/>
    </source>
</evidence>
<protein>
    <submittedName>
        <fullName evidence="16">CSON013041 protein</fullName>
    </submittedName>
</protein>
<reference evidence="15" key="1">
    <citation type="submission" date="2018-04" db="EMBL/GenBank/DDBJ databases">
        <authorList>
            <person name="Go L.Y."/>
            <person name="Mitchell J.A."/>
        </authorList>
    </citation>
    <scope>NUCLEOTIDE SEQUENCE</scope>
    <source>
        <tissue evidence="15">Whole organism</tissue>
    </source>
</reference>
<evidence type="ECO:0000256" key="4">
    <source>
        <dbReference type="ARBA" id="ARBA00022723"/>
    </source>
</evidence>
<accession>A0A336M6V4</accession>
<keyword evidence="10" id="KW-0539">Nucleus</keyword>
<feature type="binding site" evidence="11">
    <location>
        <position position="195"/>
    </location>
    <ligand>
        <name>Zn(2+)</name>
        <dbReference type="ChEBI" id="CHEBI:29105"/>
    </ligand>
</feature>
<keyword evidence="5 11" id="KW-0862">Zinc</keyword>
<comment type="cofactor">
    <cofactor evidence="11">
        <name>Zn(2+)</name>
        <dbReference type="ChEBI" id="CHEBI:29105"/>
    </cofactor>
    <text evidence="11">Binds 1 zinc ion per subunit.</text>
</comment>
<evidence type="ECO:0000256" key="9">
    <source>
        <dbReference type="ARBA" id="ARBA00023163"/>
    </source>
</evidence>
<dbReference type="GO" id="GO:0000981">
    <property type="term" value="F:DNA-binding transcription factor activity, RNA polymerase II-specific"/>
    <property type="evidence" value="ECO:0007669"/>
    <property type="project" value="TreeGrafter"/>
</dbReference>
<sequence>MVDDIHLPMSFPEDISNVIPFDPSLNENDFNPEIAFIPDFQSPDLSHMDKPPALDEIETAVGFEVEIPGESSGKTSWVYSGKFRKIYIKMNSPFTVNIKYKNYISINQQPSNLKLRIIPVFYEPEDHHMPVNRCKHHHNDILPHILACKNQNAQHVGHPDEINYGTRLCSVVPMTSTSSDVKENITLEFYCQNSCVSGINRRTTALIFALEKENNEIIGKRLLYFKVCSCPKRDMNKEEEALNEGAVQLKRRADDQLTPGRGKRPCKILVKKEVKQEFPTPDTSPYSPQNSIPMLTHVETMPPQNINPGVVMPQFIMPNYELALEVLQTAIEKIANLSKDAKNSTYEQQLDIYRENIKQLKQEMQRQQLQQQIQQLPERMQFDQGQSMHIIGMPNMSNMENMQ</sequence>
<dbReference type="PANTHER" id="PTHR11447:SF16">
    <property type="entry name" value="P53 PROTEIN LONG FORM VARIANT 1"/>
    <property type="match status" value="1"/>
</dbReference>
<evidence type="ECO:0000256" key="1">
    <source>
        <dbReference type="ARBA" id="ARBA00004123"/>
    </source>
</evidence>